<reference evidence="2 3" key="1">
    <citation type="journal article" date="2015" name="Biotechnol. Biofuels">
        <title>Enhanced degradation of softwood versus hardwood by the white-rot fungus Pycnoporus coccineus.</title>
        <authorList>
            <person name="Couturier M."/>
            <person name="Navarro D."/>
            <person name="Chevret D."/>
            <person name="Henrissat B."/>
            <person name="Piumi F."/>
            <person name="Ruiz-Duenas F.J."/>
            <person name="Martinez A.T."/>
            <person name="Grigoriev I.V."/>
            <person name="Riley R."/>
            <person name="Lipzen A."/>
            <person name="Berrin J.G."/>
            <person name="Master E.R."/>
            <person name="Rosso M.N."/>
        </authorList>
    </citation>
    <scope>NUCLEOTIDE SEQUENCE [LARGE SCALE GENOMIC DNA]</scope>
    <source>
        <strain evidence="2 3">BRFM310</strain>
    </source>
</reference>
<proteinExistence type="predicted"/>
<protein>
    <submittedName>
        <fullName evidence="2">Uncharacterized protein</fullName>
    </submittedName>
</protein>
<sequence length="278" mass="31348">MKTKTARKSTGTKGPYDKPKRTNKRKPTTDSIPSIPSSSVLPVDSAAPSSTPPRKGMILFRDACLDVISRFYPKTKPRNDWDVLQLGSYTKLEDNPETVYPWLDERYAQRVKMLGRELTDKSVKKVLYTYVEHSGKKPRPGDPLVFIQPLPDSNYSIRLFPGSLTLAEYCMDFVDNATGEPVNSPFEHELWSVPNPDTPWLTAPMAGKLRSAERGHGIKPEDILPGEEKYFLRDGQTCVLVRPGKRSVRFTVPVRRRPGQEKAAETMDVLNFPKVVDA</sequence>
<evidence type="ECO:0000256" key="1">
    <source>
        <dbReference type="SAM" id="MobiDB-lite"/>
    </source>
</evidence>
<feature type="region of interest" description="Disordered" evidence="1">
    <location>
        <begin position="1"/>
        <end position="54"/>
    </location>
</feature>
<dbReference type="Proteomes" id="UP000193067">
    <property type="component" value="Unassembled WGS sequence"/>
</dbReference>
<feature type="compositionally biased region" description="Low complexity" evidence="1">
    <location>
        <begin position="29"/>
        <end position="45"/>
    </location>
</feature>
<dbReference type="OrthoDB" id="2628807at2759"/>
<dbReference type="AlphaFoldDB" id="A0A1Y2J1Z2"/>
<keyword evidence="3" id="KW-1185">Reference proteome</keyword>
<evidence type="ECO:0000313" key="2">
    <source>
        <dbReference type="EMBL" id="OSD06834.1"/>
    </source>
</evidence>
<gene>
    <name evidence="2" type="ORF">PYCCODRAFT_1431021</name>
</gene>
<evidence type="ECO:0000313" key="3">
    <source>
        <dbReference type="Proteomes" id="UP000193067"/>
    </source>
</evidence>
<dbReference type="EMBL" id="KZ084089">
    <property type="protein sequence ID" value="OSD06834.1"/>
    <property type="molecule type" value="Genomic_DNA"/>
</dbReference>
<organism evidence="2 3">
    <name type="scientific">Trametes coccinea (strain BRFM310)</name>
    <name type="common">Pycnoporus coccineus</name>
    <dbReference type="NCBI Taxonomy" id="1353009"/>
    <lineage>
        <taxon>Eukaryota</taxon>
        <taxon>Fungi</taxon>
        <taxon>Dikarya</taxon>
        <taxon>Basidiomycota</taxon>
        <taxon>Agaricomycotina</taxon>
        <taxon>Agaricomycetes</taxon>
        <taxon>Polyporales</taxon>
        <taxon>Polyporaceae</taxon>
        <taxon>Trametes</taxon>
    </lineage>
</organism>
<name>A0A1Y2J1Z2_TRAC3</name>
<accession>A0A1Y2J1Z2</accession>